<dbReference type="GeneID" id="74530452"/>
<geneLocation type="plasmid" evidence="1 2">
    <name>pHl5678-1</name>
</geneLocation>
<gene>
    <name evidence="1" type="ORF">KU306_16035</name>
</gene>
<dbReference type="RefSeq" id="WP_007542238.1">
    <property type="nucleotide sequence ID" value="NZ_CP078064.1"/>
</dbReference>
<sequence>MARQLPLPAVSPTQLYLSKPKLVEVLEWFDCDDPQYDPLPVFEHEGQWYLSDGHTRGFAAALAGEDTLCVERDETLREEFDFEAYLTCIDWCEEAGVQSIHDLHGRVVEQDTYERKWISRCQRLG</sequence>
<organism evidence="1 2">
    <name type="scientific">Haloferax larsenii</name>
    <dbReference type="NCBI Taxonomy" id="302484"/>
    <lineage>
        <taxon>Archaea</taxon>
        <taxon>Methanobacteriati</taxon>
        <taxon>Methanobacteriota</taxon>
        <taxon>Stenosarchaea group</taxon>
        <taxon>Halobacteria</taxon>
        <taxon>Halobacteriales</taxon>
        <taxon>Haloferacaceae</taxon>
        <taxon>Haloferax</taxon>
    </lineage>
</organism>
<dbReference type="Proteomes" id="UP001058330">
    <property type="component" value="Plasmid pHl5678-1"/>
</dbReference>
<evidence type="ECO:0000313" key="1">
    <source>
        <dbReference type="EMBL" id="UVE52121.1"/>
    </source>
</evidence>
<proteinExistence type="predicted"/>
<keyword evidence="2" id="KW-1185">Reference proteome</keyword>
<accession>A0ABY5RIC9</accession>
<reference evidence="1" key="1">
    <citation type="submission" date="2021-07" db="EMBL/GenBank/DDBJ databases">
        <title>Studies on halocins as antimicrobial molecules from haloarchaea.</title>
        <authorList>
            <person name="Kumar S."/>
            <person name="Khare S.K."/>
        </authorList>
    </citation>
    <scope>NUCLEOTIDE SEQUENCE</scope>
    <source>
        <strain evidence="1">NCIM 5678</strain>
        <plasmid evidence="1">pHl5678-1</plasmid>
    </source>
</reference>
<name>A0ABY5RIC9_HALLR</name>
<dbReference type="EMBL" id="CP078064">
    <property type="protein sequence ID" value="UVE52121.1"/>
    <property type="molecule type" value="Genomic_DNA"/>
</dbReference>
<keyword evidence="1" id="KW-0614">Plasmid</keyword>
<evidence type="ECO:0000313" key="2">
    <source>
        <dbReference type="Proteomes" id="UP001058330"/>
    </source>
</evidence>
<protein>
    <submittedName>
        <fullName evidence="1">Histone acetyltransferase</fullName>
    </submittedName>
</protein>